<dbReference type="SMART" id="SM00054">
    <property type="entry name" value="EFh"/>
    <property type="match status" value="2"/>
</dbReference>
<evidence type="ECO:0000256" key="1">
    <source>
        <dbReference type="ARBA" id="ARBA00022723"/>
    </source>
</evidence>
<dbReference type="Gene3D" id="1.10.238.10">
    <property type="entry name" value="EF-hand"/>
    <property type="match status" value="2"/>
</dbReference>
<dbReference type="PROSITE" id="PS50222">
    <property type="entry name" value="EF_HAND_2"/>
    <property type="match status" value="2"/>
</dbReference>
<dbReference type="InterPro" id="IPR018247">
    <property type="entry name" value="EF_Hand_1_Ca_BS"/>
</dbReference>
<keyword evidence="3" id="KW-0106">Calcium</keyword>
<keyword evidence="1" id="KW-0479">Metal-binding</keyword>
<dbReference type="EMBL" id="VXIV02000163">
    <property type="protein sequence ID" value="KAF6040296.1"/>
    <property type="molecule type" value="Genomic_DNA"/>
</dbReference>
<evidence type="ECO:0000313" key="9">
    <source>
        <dbReference type="EMBL" id="KAF6040296.1"/>
    </source>
</evidence>
<evidence type="ECO:0000313" key="10">
    <source>
        <dbReference type="Proteomes" id="UP000593567"/>
    </source>
</evidence>
<organism evidence="9 10">
    <name type="scientific">Bugula neritina</name>
    <name type="common">Brown bryozoan</name>
    <name type="synonym">Sertularia neritina</name>
    <dbReference type="NCBI Taxonomy" id="10212"/>
    <lineage>
        <taxon>Eukaryota</taxon>
        <taxon>Metazoa</taxon>
        <taxon>Spiralia</taxon>
        <taxon>Lophotrochozoa</taxon>
        <taxon>Bryozoa</taxon>
        <taxon>Gymnolaemata</taxon>
        <taxon>Cheilostomatida</taxon>
        <taxon>Flustrina</taxon>
        <taxon>Buguloidea</taxon>
        <taxon>Bugulidae</taxon>
        <taxon>Bugula</taxon>
    </lineage>
</organism>
<dbReference type="CDD" id="cd00051">
    <property type="entry name" value="EFh"/>
    <property type="match status" value="1"/>
</dbReference>
<feature type="compositionally biased region" description="Basic and acidic residues" evidence="7">
    <location>
        <begin position="20"/>
        <end position="33"/>
    </location>
</feature>
<dbReference type="AlphaFoldDB" id="A0A7J7KQ38"/>
<keyword evidence="6" id="KW-0514">Muscle protein</keyword>
<reference evidence="9" key="1">
    <citation type="submission" date="2020-06" db="EMBL/GenBank/DDBJ databases">
        <title>Draft genome of Bugula neritina, a colonial animal packing powerful symbionts and potential medicines.</title>
        <authorList>
            <person name="Rayko M."/>
        </authorList>
    </citation>
    <scope>NUCLEOTIDE SEQUENCE [LARGE SCALE GENOMIC DNA]</scope>
    <source>
        <strain evidence="9">Kwan_BN1</strain>
    </source>
</reference>
<keyword evidence="2" id="KW-0677">Repeat</keyword>
<evidence type="ECO:0000256" key="6">
    <source>
        <dbReference type="ARBA" id="ARBA00023179"/>
    </source>
</evidence>
<feature type="region of interest" description="Disordered" evidence="7">
    <location>
        <begin position="1"/>
        <end position="33"/>
    </location>
</feature>
<dbReference type="PROSITE" id="PS00018">
    <property type="entry name" value="EF_HAND_1"/>
    <property type="match status" value="1"/>
</dbReference>
<feature type="domain" description="EF-hand" evidence="8">
    <location>
        <begin position="47"/>
        <end position="82"/>
    </location>
</feature>
<dbReference type="PANTHER" id="PTHR23049">
    <property type="entry name" value="MYOSIN REGULATORY LIGHT CHAIN 2"/>
    <property type="match status" value="1"/>
</dbReference>
<keyword evidence="5" id="KW-0505">Motor protein</keyword>
<sequence>MFQSKVKGHGVSTSNNPFDESSKKKESKPMDPVKKYSTNIFSMFDRAQIEELKEAFSMMDADRDGFIGENDLRDIHMNLGRQPSEADLKKMLAECPGQLNFTSFLTLFGEKMHGTDPENTLRQAFEQFDPDRKGKLPEEYIKDLLQNMGDNFKEDEIRQVWKEAPISGGVFDYDAFVTLIKRGNQDELAA</sequence>
<evidence type="ECO:0000256" key="7">
    <source>
        <dbReference type="SAM" id="MobiDB-lite"/>
    </source>
</evidence>
<name>A0A7J7KQ38_BUGNE</name>
<evidence type="ECO:0000256" key="4">
    <source>
        <dbReference type="ARBA" id="ARBA00023123"/>
    </source>
</evidence>
<evidence type="ECO:0000259" key="8">
    <source>
        <dbReference type="PROSITE" id="PS50222"/>
    </source>
</evidence>
<dbReference type="GO" id="GO:0005509">
    <property type="term" value="F:calcium ion binding"/>
    <property type="evidence" value="ECO:0007669"/>
    <property type="project" value="InterPro"/>
</dbReference>
<comment type="caution">
    <text evidence="9">The sequence shown here is derived from an EMBL/GenBank/DDBJ whole genome shotgun (WGS) entry which is preliminary data.</text>
</comment>
<evidence type="ECO:0000256" key="5">
    <source>
        <dbReference type="ARBA" id="ARBA00023175"/>
    </source>
</evidence>
<gene>
    <name evidence="9" type="ORF">EB796_001413</name>
</gene>
<dbReference type="FunFam" id="1.10.238.10:FF:000007">
    <property type="entry name" value="Putative myosin regulatory light chain sqh"/>
    <property type="match status" value="1"/>
</dbReference>
<dbReference type="OrthoDB" id="429467at2759"/>
<dbReference type="Pfam" id="PF13405">
    <property type="entry name" value="EF-hand_6"/>
    <property type="match status" value="1"/>
</dbReference>
<dbReference type="Proteomes" id="UP000593567">
    <property type="component" value="Unassembled WGS sequence"/>
</dbReference>
<dbReference type="InterPro" id="IPR050403">
    <property type="entry name" value="Myosin_RLC"/>
</dbReference>
<dbReference type="Pfam" id="PF13499">
    <property type="entry name" value="EF-hand_7"/>
    <property type="match status" value="1"/>
</dbReference>
<feature type="domain" description="EF-hand" evidence="8">
    <location>
        <begin position="116"/>
        <end position="151"/>
    </location>
</feature>
<evidence type="ECO:0000256" key="3">
    <source>
        <dbReference type="ARBA" id="ARBA00022837"/>
    </source>
</evidence>
<keyword evidence="4" id="KW-0518">Myosin</keyword>
<dbReference type="InterPro" id="IPR002048">
    <property type="entry name" value="EF_hand_dom"/>
</dbReference>
<evidence type="ECO:0000256" key="2">
    <source>
        <dbReference type="ARBA" id="ARBA00022737"/>
    </source>
</evidence>
<keyword evidence="10" id="KW-1185">Reference proteome</keyword>
<proteinExistence type="predicted"/>
<dbReference type="GO" id="GO:0016459">
    <property type="term" value="C:myosin complex"/>
    <property type="evidence" value="ECO:0007669"/>
    <property type="project" value="UniProtKB-KW"/>
</dbReference>
<accession>A0A7J7KQ38</accession>
<dbReference type="SUPFAM" id="SSF47473">
    <property type="entry name" value="EF-hand"/>
    <property type="match status" value="1"/>
</dbReference>
<dbReference type="InterPro" id="IPR011992">
    <property type="entry name" value="EF-hand-dom_pair"/>
</dbReference>
<protein>
    <submittedName>
        <fullName evidence="9">Mlc-4</fullName>
    </submittedName>
</protein>